<organism evidence="1 2">
    <name type="scientific">Mycena pura</name>
    <dbReference type="NCBI Taxonomy" id="153505"/>
    <lineage>
        <taxon>Eukaryota</taxon>
        <taxon>Fungi</taxon>
        <taxon>Dikarya</taxon>
        <taxon>Basidiomycota</taxon>
        <taxon>Agaricomycotina</taxon>
        <taxon>Agaricomycetes</taxon>
        <taxon>Agaricomycetidae</taxon>
        <taxon>Agaricales</taxon>
        <taxon>Marasmiineae</taxon>
        <taxon>Mycenaceae</taxon>
        <taxon>Mycena</taxon>
    </lineage>
</organism>
<dbReference type="AlphaFoldDB" id="A0AAD6YVQ1"/>
<gene>
    <name evidence="1" type="ORF">GGX14DRAFT_582576</name>
</gene>
<accession>A0AAD6YVQ1</accession>
<name>A0AAD6YVQ1_9AGAR</name>
<evidence type="ECO:0000313" key="1">
    <source>
        <dbReference type="EMBL" id="KAJ7230249.1"/>
    </source>
</evidence>
<protein>
    <submittedName>
        <fullName evidence="1">Uncharacterized protein</fullName>
    </submittedName>
</protein>
<comment type="caution">
    <text evidence="1">The sequence shown here is derived from an EMBL/GenBank/DDBJ whole genome shotgun (WGS) entry which is preliminary data.</text>
</comment>
<evidence type="ECO:0000313" key="2">
    <source>
        <dbReference type="Proteomes" id="UP001219525"/>
    </source>
</evidence>
<keyword evidence="2" id="KW-1185">Reference proteome</keyword>
<dbReference type="EMBL" id="JARJCW010000001">
    <property type="protein sequence ID" value="KAJ7230249.1"/>
    <property type="molecule type" value="Genomic_DNA"/>
</dbReference>
<reference evidence="1" key="1">
    <citation type="submission" date="2023-03" db="EMBL/GenBank/DDBJ databases">
        <title>Massive genome expansion in bonnet fungi (Mycena s.s.) driven by repeated elements and novel gene families across ecological guilds.</title>
        <authorList>
            <consortium name="Lawrence Berkeley National Laboratory"/>
            <person name="Harder C.B."/>
            <person name="Miyauchi S."/>
            <person name="Viragh M."/>
            <person name="Kuo A."/>
            <person name="Thoen E."/>
            <person name="Andreopoulos B."/>
            <person name="Lu D."/>
            <person name="Skrede I."/>
            <person name="Drula E."/>
            <person name="Henrissat B."/>
            <person name="Morin E."/>
            <person name="Kohler A."/>
            <person name="Barry K."/>
            <person name="LaButti K."/>
            <person name="Morin E."/>
            <person name="Salamov A."/>
            <person name="Lipzen A."/>
            <person name="Mereny Z."/>
            <person name="Hegedus B."/>
            <person name="Baldrian P."/>
            <person name="Stursova M."/>
            <person name="Weitz H."/>
            <person name="Taylor A."/>
            <person name="Grigoriev I.V."/>
            <person name="Nagy L.G."/>
            <person name="Martin F."/>
            <person name="Kauserud H."/>
        </authorList>
    </citation>
    <scope>NUCLEOTIDE SEQUENCE</scope>
    <source>
        <strain evidence="1">9144</strain>
    </source>
</reference>
<sequence>MDVELTQGLSGCLGKLIVNIPRVSCIQVLLRTCEDGKEDGPEFNDNPVFWLGGRDGGNAVIQGGGRPTKLASVGNTARWALGFRPASMWYDTRYRCHALLGARLRVSGVRRVDNDCMHIVCDGGSWKGESNLKGRTYCNKVSEIVVKKGAYVQEYCPYGKRNGSKSLSSKHKLVKKAQCICLLHTVLALAVHGERYLLGWQKVEAAWTNQTSATITLNFLHRGRMSNLVGNLHQVIHRQLSAALAGQIMSPKVLPESFCPGMHNTTSL</sequence>
<proteinExistence type="predicted"/>
<dbReference type="Proteomes" id="UP001219525">
    <property type="component" value="Unassembled WGS sequence"/>
</dbReference>